<evidence type="ECO:0000313" key="5">
    <source>
        <dbReference type="EMBL" id="GAA2471375.1"/>
    </source>
</evidence>
<dbReference type="PANTHER" id="PTHR45527">
    <property type="entry name" value="NONRIBOSOMAL PEPTIDE SYNTHETASE"/>
    <property type="match status" value="1"/>
</dbReference>
<dbReference type="Pfam" id="PF00550">
    <property type="entry name" value="PP-binding"/>
    <property type="match status" value="1"/>
</dbReference>
<dbReference type="InterPro" id="IPR020802">
    <property type="entry name" value="TesA-like"/>
</dbReference>
<dbReference type="CDD" id="cd05930">
    <property type="entry name" value="A_NRPS"/>
    <property type="match status" value="1"/>
</dbReference>
<dbReference type="SMART" id="SM00824">
    <property type="entry name" value="PKS_TE"/>
    <property type="match status" value="1"/>
</dbReference>
<dbReference type="EMBL" id="BAAASG010000001">
    <property type="protein sequence ID" value="GAA2471375.1"/>
    <property type="molecule type" value="Genomic_DNA"/>
</dbReference>
<dbReference type="InterPro" id="IPR010071">
    <property type="entry name" value="AA_adenyl_dom"/>
</dbReference>
<dbReference type="InterPro" id="IPR006162">
    <property type="entry name" value="Ppantetheine_attach_site"/>
</dbReference>
<comment type="caution">
    <text evidence="5">The sequence shown here is derived from an EMBL/GenBank/DDBJ whole genome shotgun (WGS) entry which is preliminary data.</text>
</comment>
<dbReference type="InterPro" id="IPR001031">
    <property type="entry name" value="Thioesterase"/>
</dbReference>
<evidence type="ECO:0000313" key="6">
    <source>
        <dbReference type="Proteomes" id="UP001501777"/>
    </source>
</evidence>
<dbReference type="PROSITE" id="PS00012">
    <property type="entry name" value="PHOSPHOPANTETHEINE"/>
    <property type="match status" value="1"/>
</dbReference>
<dbReference type="PRINTS" id="PR00154">
    <property type="entry name" value="AMPBINDING"/>
</dbReference>
<dbReference type="Pfam" id="PF00501">
    <property type="entry name" value="AMP-binding"/>
    <property type="match status" value="1"/>
</dbReference>
<dbReference type="NCBIfam" id="TIGR01733">
    <property type="entry name" value="AA-adenyl-dom"/>
    <property type="match status" value="1"/>
</dbReference>
<dbReference type="InterPro" id="IPR020845">
    <property type="entry name" value="AMP-binding_CS"/>
</dbReference>
<dbReference type="SUPFAM" id="SSF53474">
    <property type="entry name" value="alpha/beta-Hydrolases"/>
    <property type="match status" value="1"/>
</dbReference>
<sequence>MSLETAPCSRRAASGLPDVLRSRAQAAPDRIAAVHEHQSLTFAELVARSERVEALLRQAGVGRDSRVGVFMEPSLDLLTGVWGILMSGGCYVPLSPEYPEERIAYMLADAGVDVALTQENLRPAFQELAPAGVTVLTLDGISEVADENGPAAVRPDSGVRPDDLAYVIYTSGSTGKPKGVMVEHRSIVSQLEWLHDECGIDERETVLQKTPMSFDAAQWELLAPACGSTVVMGAPGIYRDPEAIITTVERHGVTTLQCVPTLLQALLDTERFPVCRTLRHIFSGGEALSRSLAAQCLDTMPDASLVNLYGPTECTINASSFTVDRAVLEDGPLVMPIGTPVRDTTLYVLNPDGEPVPAGEIGELYIGGVQVARGYLGRPDLTGDRFVADRFSGVPGSRLYRTGDLAHLNADGTVQFVGRADNQVKLRGYRVELDEIRQTVETHDWVRAAAVLLRDDATTGFQNLVAFVELNPKEAALMDQGNHGSHHQSKHSRLQVRAQLAHPGCRDDADLAGRPAVDLPGAEATPAQRALAFSRKTYRFYEGGKVTRDDILRLLAPRPRPLPPARTSETIGAVELGTVLRNFGRHLSDQRLLPKYAYASPGSLYATQLYVEIGAGHDIPAGVYYYHPLHHRLVLIGAADETSTARVRVHFLGKHGAIEPVYRNNIREVLEIEAGHMVGLFEEVLPAHGLRIVAAEHRPAVKHRLDCAPEDHYLGSFDLLPLDRDTADGDADGDAFDIYVQAHSARVEGLAQGQYRYAGGDLVRVGADVILKKHVIAINQRVYERSDFGVSLVATHTESWRHYLDLGRRLQRLQMNDLHLGFMSSGYSSKSGDDLPSAKRLGRILADHGLPSGPSYFCVGGRVSAEQWGGEDMKEDVVHMQGPAELIKEDLATLLPRYMLPNRIVVLDRLPHTANGKIDIKALQATQEDELAVGGRTFVAPATPLERRIRDIWQAVLKRDQVSVADDFFELGGNSLLAVALVGRLNADFGGSVPLQILFEAPTVQKLAVHLEAASPRPASRLVPLQPEGRGTPLYCWPGLGGYPMNLRPLAASLGIERPVHGIQAQGINPGEKPFDNVAEMAAADVRAIREMQPHGPYLLCGYSFGARVAFEAARQLEQAGEQVEQLFLVAPGQPRLRAEDAAGATGRADFTDRAFLALLFSVFAGTLDGPRLDRCLDTVTDEETFVAFVTADFPGLGEDLVRSVTEIVRRTYSLTYEFHELRGGRLDAPVTLVKATDDNYSFIEHEGGYSARPPAVHQLRAGHYELLRAPHVEQLAAILNDRLPAGASESPRHSRPAQATIQEVGVPHINIKHFPVAITEEQESELVAAVTAAVRDAFGCTEDVVSVALEPIDQAVWNERVYIPEIVARQELLRKTPNY</sequence>
<dbReference type="InterPro" id="IPR045851">
    <property type="entry name" value="AMP-bd_C_sf"/>
</dbReference>
<evidence type="ECO:0000259" key="4">
    <source>
        <dbReference type="PROSITE" id="PS50075"/>
    </source>
</evidence>
<dbReference type="InterPro" id="IPR042099">
    <property type="entry name" value="ANL_N_sf"/>
</dbReference>
<reference evidence="5 6" key="1">
    <citation type="journal article" date="2019" name="Int. J. Syst. Evol. Microbiol.">
        <title>The Global Catalogue of Microorganisms (GCM) 10K type strain sequencing project: providing services to taxonomists for standard genome sequencing and annotation.</title>
        <authorList>
            <consortium name="The Broad Institute Genomics Platform"/>
            <consortium name="The Broad Institute Genome Sequencing Center for Infectious Disease"/>
            <person name="Wu L."/>
            <person name="Ma J."/>
        </authorList>
    </citation>
    <scope>NUCLEOTIDE SEQUENCE [LARGE SCALE GENOMIC DNA]</scope>
    <source>
        <strain evidence="5 6">JCM 4395</strain>
    </source>
</reference>
<keyword evidence="3" id="KW-0597">Phosphoprotein</keyword>
<dbReference type="Gene3D" id="3.30.300.30">
    <property type="match status" value="2"/>
</dbReference>
<dbReference type="RefSeq" id="WP_344398006.1">
    <property type="nucleotide sequence ID" value="NZ_BAAASG010000001.1"/>
</dbReference>
<organism evidence="5 6">
    <name type="scientific">Streptomyces longisporus</name>
    <dbReference type="NCBI Taxonomy" id="1948"/>
    <lineage>
        <taxon>Bacteria</taxon>
        <taxon>Bacillati</taxon>
        <taxon>Actinomycetota</taxon>
        <taxon>Actinomycetes</taxon>
        <taxon>Kitasatosporales</taxon>
        <taxon>Streptomycetaceae</taxon>
        <taxon>Streptomyces</taxon>
    </lineage>
</organism>
<dbReference type="Gene3D" id="3.40.50.1820">
    <property type="entry name" value="alpha/beta hydrolase"/>
    <property type="match status" value="1"/>
</dbReference>
<dbReference type="Gene3D" id="3.40.109.10">
    <property type="entry name" value="NADH Oxidase"/>
    <property type="match status" value="1"/>
</dbReference>
<feature type="domain" description="Carrier" evidence="4">
    <location>
        <begin position="940"/>
        <end position="1015"/>
    </location>
</feature>
<dbReference type="InterPro" id="IPR014347">
    <property type="entry name" value="Tautomerase/MIF_sf"/>
</dbReference>
<dbReference type="Pfam" id="PF00975">
    <property type="entry name" value="Thioesterase"/>
    <property type="match status" value="1"/>
</dbReference>
<dbReference type="SUPFAM" id="SSF55331">
    <property type="entry name" value="Tautomerase/MIF"/>
    <property type="match status" value="1"/>
</dbReference>
<dbReference type="InterPro" id="IPR009081">
    <property type="entry name" value="PP-bd_ACP"/>
</dbReference>
<name>A0ABN3KWC7_STRLO</name>
<dbReference type="CDD" id="cd02142">
    <property type="entry name" value="McbC_SagB-like_oxidoreductase"/>
    <property type="match status" value="1"/>
</dbReference>
<dbReference type="InterPro" id="IPR000873">
    <property type="entry name" value="AMP-dep_synth/lig_dom"/>
</dbReference>
<dbReference type="Gene3D" id="1.10.1200.10">
    <property type="entry name" value="ACP-like"/>
    <property type="match status" value="1"/>
</dbReference>
<proteinExistence type="predicted"/>
<protein>
    <recommendedName>
        <fullName evidence="4">Carrier domain-containing protein</fullName>
    </recommendedName>
</protein>
<keyword evidence="6" id="KW-1185">Reference proteome</keyword>
<dbReference type="Gene3D" id="3.30.429.10">
    <property type="entry name" value="Macrophage Migration Inhibitory Factor"/>
    <property type="match status" value="1"/>
</dbReference>
<keyword evidence="2" id="KW-0596">Phosphopantetheine</keyword>
<dbReference type="PROSITE" id="PS50075">
    <property type="entry name" value="CARRIER"/>
    <property type="match status" value="1"/>
</dbReference>
<evidence type="ECO:0000256" key="1">
    <source>
        <dbReference type="ARBA" id="ARBA00001957"/>
    </source>
</evidence>
<dbReference type="InterPro" id="IPR020806">
    <property type="entry name" value="PKS_PP-bd"/>
</dbReference>
<comment type="cofactor">
    <cofactor evidence="1">
        <name>pantetheine 4'-phosphate</name>
        <dbReference type="ChEBI" id="CHEBI:47942"/>
    </cofactor>
</comment>
<dbReference type="PROSITE" id="PS00455">
    <property type="entry name" value="AMP_BINDING"/>
    <property type="match status" value="1"/>
</dbReference>
<gene>
    <name evidence="5" type="ORF">GCM10010276_02030</name>
</gene>
<accession>A0ABN3KWC7</accession>
<dbReference type="SUPFAM" id="SSF47336">
    <property type="entry name" value="ACP-like"/>
    <property type="match status" value="1"/>
</dbReference>
<dbReference type="InterPro" id="IPR036736">
    <property type="entry name" value="ACP-like_sf"/>
</dbReference>
<dbReference type="InterPro" id="IPR029058">
    <property type="entry name" value="AB_hydrolase_fold"/>
</dbReference>
<evidence type="ECO:0000256" key="2">
    <source>
        <dbReference type="ARBA" id="ARBA00022450"/>
    </source>
</evidence>
<dbReference type="SUPFAM" id="SSF56801">
    <property type="entry name" value="Acetyl-CoA synthetase-like"/>
    <property type="match status" value="1"/>
</dbReference>
<evidence type="ECO:0000256" key="3">
    <source>
        <dbReference type="ARBA" id="ARBA00022553"/>
    </source>
</evidence>
<dbReference type="SMART" id="SM00823">
    <property type="entry name" value="PKS_PP"/>
    <property type="match status" value="1"/>
</dbReference>
<dbReference type="InterPro" id="IPR020459">
    <property type="entry name" value="AMP-binding"/>
</dbReference>
<dbReference type="Gene3D" id="3.40.50.12780">
    <property type="entry name" value="N-terminal domain of ligase-like"/>
    <property type="match status" value="1"/>
</dbReference>
<dbReference type="PANTHER" id="PTHR45527:SF1">
    <property type="entry name" value="FATTY ACID SYNTHASE"/>
    <property type="match status" value="1"/>
</dbReference>
<dbReference type="InterPro" id="IPR000415">
    <property type="entry name" value="Nitroreductase-like"/>
</dbReference>
<dbReference type="Proteomes" id="UP001501777">
    <property type="component" value="Unassembled WGS sequence"/>
</dbReference>